<dbReference type="EMBL" id="CM009757">
    <property type="protein sequence ID" value="PUZ42065.1"/>
    <property type="molecule type" value="Genomic_DNA"/>
</dbReference>
<keyword evidence="2" id="KW-1185">Reference proteome</keyword>
<name>A0A2T7CFH0_9POAL</name>
<proteinExistence type="predicted"/>
<evidence type="ECO:0000313" key="2">
    <source>
        <dbReference type="Proteomes" id="UP000244336"/>
    </source>
</evidence>
<gene>
    <name evidence="1" type="ORF">GQ55_9G554300</name>
</gene>
<sequence length="101" mass="11806">MPDFSVLWIAYDFCLMNKGDILILLVFEILPTTSSQDAGRRHGRPPHFEDSDLRRVENLNLSSAPRSASDLSVAGRRRRRHHVAGRWRWRRFASDFNRPCQ</sequence>
<dbReference type="Gramene" id="PUZ42065">
    <property type="protein sequence ID" value="PUZ42065"/>
    <property type="gene ID" value="GQ55_9G554300"/>
</dbReference>
<reference evidence="1 2" key="1">
    <citation type="submission" date="2018-04" db="EMBL/GenBank/DDBJ databases">
        <title>WGS assembly of Panicum hallii var. hallii HAL2.</title>
        <authorList>
            <person name="Lovell J."/>
            <person name="Jenkins J."/>
            <person name="Lowry D."/>
            <person name="Mamidi S."/>
            <person name="Sreedasyam A."/>
            <person name="Weng X."/>
            <person name="Barry K."/>
            <person name="Bonette J."/>
            <person name="Campitelli B."/>
            <person name="Daum C."/>
            <person name="Gordon S."/>
            <person name="Gould B."/>
            <person name="Lipzen A."/>
            <person name="MacQueen A."/>
            <person name="Palacio-Mejia J."/>
            <person name="Plott C."/>
            <person name="Shakirov E."/>
            <person name="Shu S."/>
            <person name="Yoshinaga Y."/>
            <person name="Zane M."/>
            <person name="Rokhsar D."/>
            <person name="Grimwood J."/>
            <person name="Schmutz J."/>
            <person name="Juenger T."/>
        </authorList>
    </citation>
    <scope>NUCLEOTIDE SEQUENCE [LARGE SCALE GENOMIC DNA]</scope>
    <source>
        <strain evidence="2">cv. HAL2</strain>
    </source>
</reference>
<dbReference type="AlphaFoldDB" id="A0A2T7CFH0"/>
<organism evidence="1 2">
    <name type="scientific">Panicum hallii var. hallii</name>
    <dbReference type="NCBI Taxonomy" id="1504633"/>
    <lineage>
        <taxon>Eukaryota</taxon>
        <taxon>Viridiplantae</taxon>
        <taxon>Streptophyta</taxon>
        <taxon>Embryophyta</taxon>
        <taxon>Tracheophyta</taxon>
        <taxon>Spermatophyta</taxon>
        <taxon>Magnoliopsida</taxon>
        <taxon>Liliopsida</taxon>
        <taxon>Poales</taxon>
        <taxon>Poaceae</taxon>
        <taxon>PACMAD clade</taxon>
        <taxon>Panicoideae</taxon>
        <taxon>Panicodae</taxon>
        <taxon>Paniceae</taxon>
        <taxon>Panicinae</taxon>
        <taxon>Panicum</taxon>
        <taxon>Panicum sect. Panicum</taxon>
    </lineage>
</organism>
<evidence type="ECO:0000313" key="1">
    <source>
        <dbReference type="EMBL" id="PUZ42065.1"/>
    </source>
</evidence>
<dbReference type="Proteomes" id="UP000244336">
    <property type="component" value="Chromosome 9"/>
</dbReference>
<protein>
    <submittedName>
        <fullName evidence="1">Uncharacterized protein</fullName>
    </submittedName>
</protein>
<accession>A0A2T7CFH0</accession>